<dbReference type="InterPro" id="IPR016181">
    <property type="entry name" value="Acyl_CoA_acyltransferase"/>
</dbReference>
<organism evidence="2 3">
    <name type="scientific">Alienimonas californiensis</name>
    <dbReference type="NCBI Taxonomy" id="2527989"/>
    <lineage>
        <taxon>Bacteria</taxon>
        <taxon>Pseudomonadati</taxon>
        <taxon>Planctomycetota</taxon>
        <taxon>Planctomycetia</taxon>
        <taxon>Planctomycetales</taxon>
        <taxon>Planctomycetaceae</taxon>
        <taxon>Alienimonas</taxon>
    </lineage>
</organism>
<reference evidence="2 3" key="1">
    <citation type="submission" date="2019-02" db="EMBL/GenBank/DDBJ databases">
        <title>Deep-cultivation of Planctomycetes and their phenomic and genomic characterization uncovers novel biology.</title>
        <authorList>
            <person name="Wiegand S."/>
            <person name="Jogler M."/>
            <person name="Boedeker C."/>
            <person name="Pinto D."/>
            <person name="Vollmers J."/>
            <person name="Rivas-Marin E."/>
            <person name="Kohn T."/>
            <person name="Peeters S.H."/>
            <person name="Heuer A."/>
            <person name="Rast P."/>
            <person name="Oberbeckmann S."/>
            <person name="Bunk B."/>
            <person name="Jeske O."/>
            <person name="Meyerdierks A."/>
            <person name="Storesund J.E."/>
            <person name="Kallscheuer N."/>
            <person name="Luecker S."/>
            <person name="Lage O.M."/>
            <person name="Pohl T."/>
            <person name="Merkel B.J."/>
            <person name="Hornburger P."/>
            <person name="Mueller R.-W."/>
            <person name="Bruemmer F."/>
            <person name="Labrenz M."/>
            <person name="Spormann A.M."/>
            <person name="Op den Camp H."/>
            <person name="Overmann J."/>
            <person name="Amann R."/>
            <person name="Jetten M.S.M."/>
            <person name="Mascher T."/>
            <person name="Medema M.H."/>
            <person name="Devos D.P."/>
            <person name="Kaster A.-K."/>
            <person name="Ovreas L."/>
            <person name="Rohde M."/>
            <person name="Galperin M.Y."/>
            <person name="Jogler C."/>
        </authorList>
    </citation>
    <scope>NUCLEOTIDE SEQUENCE [LARGE SCALE GENOMIC DNA]</scope>
    <source>
        <strain evidence="2 3">CA12</strain>
    </source>
</reference>
<dbReference type="KEGG" id="acaf:CA12_12270"/>
<feature type="domain" description="N-acetyltransferase" evidence="1">
    <location>
        <begin position="48"/>
        <end position="194"/>
    </location>
</feature>
<dbReference type="InterPro" id="IPR000182">
    <property type="entry name" value="GNAT_dom"/>
</dbReference>
<dbReference type="GO" id="GO:0016747">
    <property type="term" value="F:acyltransferase activity, transferring groups other than amino-acyl groups"/>
    <property type="evidence" value="ECO:0007669"/>
    <property type="project" value="InterPro"/>
</dbReference>
<dbReference type="EMBL" id="CP036265">
    <property type="protein sequence ID" value="QDT15146.1"/>
    <property type="molecule type" value="Genomic_DNA"/>
</dbReference>
<evidence type="ECO:0000313" key="3">
    <source>
        <dbReference type="Proteomes" id="UP000318741"/>
    </source>
</evidence>
<accession>A0A517P6Z7</accession>
<dbReference type="RefSeq" id="WP_145357973.1">
    <property type="nucleotide sequence ID" value="NZ_CP036265.1"/>
</dbReference>
<dbReference type="Proteomes" id="UP000318741">
    <property type="component" value="Chromosome"/>
</dbReference>
<keyword evidence="3" id="KW-1185">Reference proteome</keyword>
<dbReference type="Gene3D" id="3.40.630.30">
    <property type="match status" value="1"/>
</dbReference>
<protein>
    <submittedName>
        <fullName evidence="2">Acetyltransferase (GNAT) family protein</fullName>
    </submittedName>
</protein>
<sequence>MPLPRPLADVLWAVQFRFNNRFRRRLTVLKCDTTGRAAGAPDAVAGGVTVVGYGPDEALPADVTSGLAGRFGMDFPAVQRAEAAEGATLWVGSIPGEHGGEPLGFARTRPGDRAPGWHEALGPDDRLVYAMATHRAARGRGISTAILRAALAAAPPGGAAWADTMVWNAPALAVLRRVGFVDLYEADPLPDHPD</sequence>
<evidence type="ECO:0000259" key="1">
    <source>
        <dbReference type="PROSITE" id="PS51186"/>
    </source>
</evidence>
<dbReference type="AlphaFoldDB" id="A0A517P6Z7"/>
<gene>
    <name evidence="2" type="ORF">CA12_12270</name>
</gene>
<dbReference type="Pfam" id="PF00583">
    <property type="entry name" value="Acetyltransf_1"/>
    <property type="match status" value="1"/>
</dbReference>
<dbReference type="SUPFAM" id="SSF55729">
    <property type="entry name" value="Acyl-CoA N-acyltransferases (Nat)"/>
    <property type="match status" value="1"/>
</dbReference>
<name>A0A517P6Z7_9PLAN</name>
<evidence type="ECO:0000313" key="2">
    <source>
        <dbReference type="EMBL" id="QDT15146.1"/>
    </source>
</evidence>
<keyword evidence="2" id="KW-0808">Transferase</keyword>
<dbReference type="PROSITE" id="PS51186">
    <property type="entry name" value="GNAT"/>
    <property type="match status" value="1"/>
</dbReference>
<proteinExistence type="predicted"/>